<dbReference type="GO" id="GO:0016747">
    <property type="term" value="F:acyltransferase activity, transferring groups other than amino-acyl groups"/>
    <property type="evidence" value="ECO:0007669"/>
    <property type="project" value="InterPro"/>
</dbReference>
<comment type="similarity">
    <text evidence="4">In the N-terminal section; belongs to the acetate CoA ligase alpha subunit family.</text>
</comment>
<organism evidence="8 9">
    <name type="scientific">Halomonas elongata</name>
    <dbReference type="NCBI Taxonomy" id="2746"/>
    <lineage>
        <taxon>Bacteria</taxon>
        <taxon>Pseudomonadati</taxon>
        <taxon>Pseudomonadota</taxon>
        <taxon>Gammaproteobacteria</taxon>
        <taxon>Oceanospirillales</taxon>
        <taxon>Halomonadaceae</taxon>
        <taxon>Halomonas</taxon>
    </lineage>
</organism>
<dbReference type="AlphaFoldDB" id="A0A1B8P2M0"/>
<dbReference type="InterPro" id="IPR051538">
    <property type="entry name" value="Acyl-CoA_Synth/Transferase"/>
</dbReference>
<evidence type="ECO:0000256" key="4">
    <source>
        <dbReference type="ARBA" id="ARBA00060888"/>
    </source>
</evidence>
<dbReference type="InterPro" id="IPR013815">
    <property type="entry name" value="ATP_grasp_subdomain_1"/>
</dbReference>
<accession>A0A1B8P2M0</accession>
<dbReference type="SUPFAM" id="SSF55729">
    <property type="entry name" value="Acyl-CoA N-acyltransferases (Nat)"/>
    <property type="match status" value="1"/>
</dbReference>
<evidence type="ECO:0000313" key="9">
    <source>
        <dbReference type="Proteomes" id="UP000092504"/>
    </source>
</evidence>
<dbReference type="Pfam" id="PF13302">
    <property type="entry name" value="Acetyltransf_3"/>
    <property type="match status" value="1"/>
</dbReference>
<dbReference type="InterPro" id="IPR011761">
    <property type="entry name" value="ATP-grasp"/>
</dbReference>
<dbReference type="GO" id="GO:0046872">
    <property type="term" value="F:metal ion binding"/>
    <property type="evidence" value="ECO:0007669"/>
    <property type="project" value="InterPro"/>
</dbReference>
<dbReference type="PROSITE" id="PS50975">
    <property type="entry name" value="ATP_GRASP"/>
    <property type="match status" value="1"/>
</dbReference>
<dbReference type="Proteomes" id="UP000092504">
    <property type="component" value="Unassembled WGS sequence"/>
</dbReference>
<feature type="domain" description="N-acetyltransferase" evidence="7">
    <location>
        <begin position="353"/>
        <end position="509"/>
    </location>
</feature>
<dbReference type="InterPro" id="IPR016181">
    <property type="entry name" value="Acyl_CoA_acyltransferase"/>
</dbReference>
<keyword evidence="3 5" id="KW-0067">ATP-binding</keyword>
<dbReference type="SUPFAM" id="SSF52210">
    <property type="entry name" value="Succinyl-CoA synthetase domains"/>
    <property type="match status" value="1"/>
</dbReference>
<evidence type="ECO:0000256" key="1">
    <source>
        <dbReference type="ARBA" id="ARBA00022598"/>
    </source>
</evidence>
<dbReference type="Gene3D" id="3.40.630.30">
    <property type="match status" value="1"/>
</dbReference>
<dbReference type="EMBL" id="MAJD01000001">
    <property type="protein sequence ID" value="OBX36497.1"/>
    <property type="molecule type" value="Genomic_DNA"/>
</dbReference>
<dbReference type="FunFam" id="3.30.1490.20:FF:000020">
    <property type="entry name" value="Protein lysine acetyltransferase"/>
    <property type="match status" value="1"/>
</dbReference>
<dbReference type="Gene3D" id="3.40.50.261">
    <property type="entry name" value="Succinyl-CoA synthetase domains"/>
    <property type="match status" value="1"/>
</dbReference>
<dbReference type="GO" id="GO:0016874">
    <property type="term" value="F:ligase activity"/>
    <property type="evidence" value="ECO:0007669"/>
    <property type="project" value="UniProtKB-KW"/>
</dbReference>
<proteinExistence type="inferred from homology"/>
<dbReference type="SUPFAM" id="SSF56059">
    <property type="entry name" value="Glutathione synthetase ATP-binding domain-like"/>
    <property type="match status" value="1"/>
</dbReference>
<dbReference type="InterPro" id="IPR000182">
    <property type="entry name" value="GNAT_dom"/>
</dbReference>
<dbReference type="InterPro" id="IPR016102">
    <property type="entry name" value="Succinyl-CoA_synth-like"/>
</dbReference>
<dbReference type="PANTHER" id="PTHR43334">
    <property type="entry name" value="ACETATE--COA LIGASE [ADP-FORMING]"/>
    <property type="match status" value="1"/>
</dbReference>
<evidence type="ECO:0000256" key="3">
    <source>
        <dbReference type="ARBA" id="ARBA00022840"/>
    </source>
</evidence>
<evidence type="ECO:0000256" key="2">
    <source>
        <dbReference type="ARBA" id="ARBA00022741"/>
    </source>
</evidence>
<evidence type="ECO:0000259" key="7">
    <source>
        <dbReference type="PROSITE" id="PS51186"/>
    </source>
</evidence>
<keyword evidence="1" id="KW-0436">Ligase</keyword>
<dbReference type="PATRIC" id="fig|2746.7.peg.864"/>
<gene>
    <name evidence="8" type="ORF">A8U91_00840</name>
</gene>
<evidence type="ECO:0000313" key="8">
    <source>
        <dbReference type="EMBL" id="OBX36497.1"/>
    </source>
</evidence>
<reference evidence="8 9" key="1">
    <citation type="submission" date="2016-06" db="EMBL/GenBank/DDBJ databases">
        <title>Genome sequence of halotolerant plant growth promoting strain of Halomonas elongata HEK1 isolated from salterns of Rann of Kutch, Gujarat, India.</title>
        <authorList>
            <person name="Gaba S."/>
            <person name="Singh R.N."/>
            <person name="Abrol S."/>
            <person name="Kaushik R."/>
            <person name="Saxena A.K."/>
        </authorList>
    </citation>
    <scope>NUCLEOTIDE SEQUENCE [LARGE SCALE GENOMIC DNA]</scope>
    <source>
        <strain evidence="8 9">HEK1</strain>
    </source>
</reference>
<evidence type="ECO:0000256" key="5">
    <source>
        <dbReference type="PROSITE-ProRule" id="PRU00409"/>
    </source>
</evidence>
<dbReference type="Pfam" id="PF13549">
    <property type="entry name" value="ATP-grasp_5"/>
    <property type="match status" value="1"/>
</dbReference>
<dbReference type="PANTHER" id="PTHR43334:SF1">
    <property type="entry name" value="3-HYDROXYPROPIONATE--COA LIGASE [ADP-FORMING]"/>
    <property type="match status" value="1"/>
</dbReference>
<dbReference type="GO" id="GO:0005524">
    <property type="term" value="F:ATP binding"/>
    <property type="evidence" value="ECO:0007669"/>
    <property type="project" value="UniProtKB-UniRule"/>
</dbReference>
<feature type="domain" description="ATP-grasp" evidence="6">
    <location>
        <begin position="115"/>
        <end position="151"/>
    </location>
</feature>
<keyword evidence="2 5" id="KW-0547">Nucleotide-binding</keyword>
<sequence>MNCPVAVADSLDAAQAVVDTLGSRRPPVLTCWLGEKSPTEARRLFASRRIPTYETPEQAIRALRHLSSYWRNQQSLMETPPAVSDAITIDQAKAESIIDGVLEDGRSVLTEPEATAILAAYDIPTAPAITARTPEEASQAAQQLGFPVVVKILSRDISHKSDVGGVQLNLASPGAVLQAAEDMLASIQSIAPKARIDGFNVQSMIHRPDAHELIVGVAEDSVFGPLILFGQGGTAVEVIGDRVVGLPPLNQLLAREMIQESRISRLLRGYRDRPATDLEAITLTLIKLSHLVCGLERVVELDINPLLADPSGVIALDARIVVRAERAHRRPLAIRPYPYQLEQEIETQRGGRYALRPIRPEDENALVDMLRRSSKEDVRLRFFNTIQNFDHAFAARLTQIDYDREMAFVAMPPGEASIVGVVRLLATPDKEDAELAIMVRSDMKGSGLGYCLMEKILDYARSTGIRHVFADVLRENHRMVKMAEELGFAIEPKDNSSDPPMVTMTLDLAE</sequence>
<dbReference type="PROSITE" id="PS51186">
    <property type="entry name" value="GNAT"/>
    <property type="match status" value="1"/>
</dbReference>
<dbReference type="Gene3D" id="3.30.470.20">
    <property type="entry name" value="ATP-grasp fold, B domain"/>
    <property type="match status" value="1"/>
</dbReference>
<name>A0A1B8P2M0_HALEL</name>
<dbReference type="Gene3D" id="3.30.1490.20">
    <property type="entry name" value="ATP-grasp fold, A domain"/>
    <property type="match status" value="1"/>
</dbReference>
<dbReference type="CDD" id="cd04301">
    <property type="entry name" value="NAT_SF"/>
    <property type="match status" value="1"/>
</dbReference>
<evidence type="ECO:0000259" key="6">
    <source>
        <dbReference type="PROSITE" id="PS50975"/>
    </source>
</evidence>
<comment type="caution">
    <text evidence="8">The sequence shown here is derived from an EMBL/GenBank/DDBJ whole genome shotgun (WGS) entry which is preliminary data.</text>
</comment>
<protein>
    <submittedName>
        <fullName evidence="8">Succinyl-CoA synthetase subunit beta</fullName>
    </submittedName>
</protein>